<dbReference type="OrthoDB" id="2013972at2759"/>
<sequence length="281" mass="31864">MKSNETGKFHQETSPSYWLPKDEDEQQRLTVQHLALKELYDGNVLSSIRNLLDFEKGISILDVGCGSGIWIMDMITDYPHCTYQGCDIVDTTNKVLKISQFTFNYGNVLKRLPYSDNTFDYVNMRLLIFALRKEEWPQAIKELVRVTKPKGMIQLTETVLTLIDGEPQIYHAVKTALIAVCKSRGQNPKIAEDLESILEKNEKVKIIQLDARKCNMSSNTNTAKKFVWDCIEGLRGVWDTVGPILGKSGERGLEEVTVELEACLTTEDSYFSVNSIAVQKL</sequence>
<organism evidence="2 3">
    <name type="scientific">Rhizopus stolonifer</name>
    <name type="common">Rhizopus nigricans</name>
    <dbReference type="NCBI Taxonomy" id="4846"/>
    <lineage>
        <taxon>Eukaryota</taxon>
        <taxon>Fungi</taxon>
        <taxon>Fungi incertae sedis</taxon>
        <taxon>Mucoromycota</taxon>
        <taxon>Mucoromycotina</taxon>
        <taxon>Mucoromycetes</taxon>
        <taxon>Mucorales</taxon>
        <taxon>Mucorineae</taxon>
        <taxon>Rhizopodaceae</taxon>
        <taxon>Rhizopus</taxon>
    </lineage>
</organism>
<name>A0A367KY15_RHIST</name>
<dbReference type="InterPro" id="IPR029063">
    <property type="entry name" value="SAM-dependent_MTases_sf"/>
</dbReference>
<evidence type="ECO:0000313" key="2">
    <source>
        <dbReference type="EMBL" id="RCI07075.1"/>
    </source>
</evidence>
<evidence type="ECO:0000259" key="1">
    <source>
        <dbReference type="Pfam" id="PF13649"/>
    </source>
</evidence>
<dbReference type="EMBL" id="PJQM01000038">
    <property type="protein sequence ID" value="RCI07075.1"/>
    <property type="molecule type" value="Genomic_DNA"/>
</dbReference>
<gene>
    <name evidence="2" type="ORF">CU098_006266</name>
</gene>
<dbReference type="Pfam" id="PF13649">
    <property type="entry name" value="Methyltransf_25"/>
    <property type="match status" value="1"/>
</dbReference>
<dbReference type="SUPFAM" id="SSF53335">
    <property type="entry name" value="S-adenosyl-L-methionine-dependent methyltransferases"/>
    <property type="match status" value="1"/>
</dbReference>
<comment type="caution">
    <text evidence="2">The sequence shown here is derived from an EMBL/GenBank/DDBJ whole genome shotgun (WGS) entry which is preliminary data.</text>
</comment>
<dbReference type="CDD" id="cd02440">
    <property type="entry name" value="AdoMet_MTases"/>
    <property type="match status" value="1"/>
</dbReference>
<evidence type="ECO:0000313" key="3">
    <source>
        <dbReference type="Proteomes" id="UP000253551"/>
    </source>
</evidence>
<dbReference type="InterPro" id="IPR041698">
    <property type="entry name" value="Methyltransf_25"/>
</dbReference>
<dbReference type="Proteomes" id="UP000253551">
    <property type="component" value="Unassembled WGS sequence"/>
</dbReference>
<dbReference type="PANTHER" id="PTHR43591">
    <property type="entry name" value="METHYLTRANSFERASE"/>
    <property type="match status" value="1"/>
</dbReference>
<feature type="domain" description="Methyltransferase" evidence="1">
    <location>
        <begin position="60"/>
        <end position="151"/>
    </location>
</feature>
<protein>
    <recommendedName>
        <fullName evidence="1">Methyltransferase domain-containing protein</fullName>
    </recommendedName>
</protein>
<proteinExistence type="predicted"/>
<dbReference type="STRING" id="4846.A0A367KY15"/>
<dbReference type="Gene3D" id="3.40.50.150">
    <property type="entry name" value="Vaccinia Virus protein VP39"/>
    <property type="match status" value="1"/>
</dbReference>
<dbReference type="AlphaFoldDB" id="A0A367KY15"/>
<keyword evidence="3" id="KW-1185">Reference proteome</keyword>
<reference evidence="2 3" key="1">
    <citation type="journal article" date="2018" name="G3 (Bethesda)">
        <title>Phylogenetic and Phylogenomic Definition of Rhizopus Species.</title>
        <authorList>
            <person name="Gryganskyi A.P."/>
            <person name="Golan J."/>
            <person name="Dolatabadi S."/>
            <person name="Mondo S."/>
            <person name="Robb S."/>
            <person name="Idnurm A."/>
            <person name="Muszewska A."/>
            <person name="Steczkiewicz K."/>
            <person name="Masonjones S."/>
            <person name="Liao H.L."/>
            <person name="Gajdeczka M.T."/>
            <person name="Anike F."/>
            <person name="Vuek A."/>
            <person name="Anishchenko I.M."/>
            <person name="Voigt K."/>
            <person name="de Hoog G.S."/>
            <person name="Smith M.E."/>
            <person name="Heitman J."/>
            <person name="Vilgalys R."/>
            <person name="Stajich J.E."/>
        </authorList>
    </citation>
    <scope>NUCLEOTIDE SEQUENCE [LARGE SCALE GENOMIC DNA]</scope>
    <source>
        <strain evidence="2 3">LSU 92-RS-03</strain>
    </source>
</reference>
<accession>A0A367KY15</accession>